<dbReference type="Gene3D" id="1.25.40.10">
    <property type="entry name" value="Tetratricopeptide repeat domain"/>
    <property type="match status" value="2"/>
</dbReference>
<evidence type="ECO:0000313" key="6">
    <source>
        <dbReference type="EMBL" id="CDO92365.1"/>
    </source>
</evidence>
<dbReference type="GO" id="GO:0005685">
    <property type="term" value="C:U1 snRNP"/>
    <property type="evidence" value="ECO:0007669"/>
    <property type="project" value="TreeGrafter"/>
</dbReference>
<name>A0A0A8L029_9SACH</name>
<keyword evidence="2" id="KW-0507">mRNA processing</keyword>
<dbReference type="InterPro" id="IPR059164">
    <property type="entry name" value="HAT_PRP39_C"/>
</dbReference>
<dbReference type="AlphaFoldDB" id="A0A0A8L029"/>
<dbReference type="InterPro" id="IPR003107">
    <property type="entry name" value="HAT"/>
</dbReference>
<organism evidence="6 7">
    <name type="scientific">Kluyveromyces dobzhanskii CBS 2104</name>
    <dbReference type="NCBI Taxonomy" id="1427455"/>
    <lineage>
        <taxon>Eukaryota</taxon>
        <taxon>Fungi</taxon>
        <taxon>Dikarya</taxon>
        <taxon>Ascomycota</taxon>
        <taxon>Saccharomycotina</taxon>
        <taxon>Saccharomycetes</taxon>
        <taxon>Saccharomycetales</taxon>
        <taxon>Saccharomycetaceae</taxon>
        <taxon>Kluyveromyces</taxon>
    </lineage>
</organism>
<evidence type="ECO:0000256" key="3">
    <source>
        <dbReference type="ARBA" id="ARBA00022737"/>
    </source>
</evidence>
<dbReference type="PANTHER" id="PTHR17204:SF23">
    <property type="entry name" value="U1 SMALL NUCLEAR RIBONUCLEOPROTEIN COMPONENT PRP42"/>
    <property type="match status" value="1"/>
</dbReference>
<dbReference type="GO" id="GO:0030627">
    <property type="term" value="F:pre-mRNA 5'-splice site binding"/>
    <property type="evidence" value="ECO:0007669"/>
    <property type="project" value="TreeGrafter"/>
</dbReference>
<dbReference type="Proteomes" id="UP000031516">
    <property type="component" value="Unassembled WGS sequence"/>
</dbReference>
<keyword evidence="3" id="KW-0677">Repeat</keyword>
<dbReference type="OrthoDB" id="10265668at2759"/>
<dbReference type="EMBL" id="CCBQ010000013">
    <property type="protein sequence ID" value="CDO92365.1"/>
    <property type="molecule type" value="Genomic_DNA"/>
</dbReference>
<dbReference type="GO" id="GO:0071004">
    <property type="term" value="C:U2-type prespliceosome"/>
    <property type="evidence" value="ECO:0007669"/>
    <property type="project" value="TreeGrafter"/>
</dbReference>
<evidence type="ECO:0000256" key="4">
    <source>
        <dbReference type="ARBA" id="ARBA00023187"/>
    </source>
</evidence>
<keyword evidence="7" id="KW-1185">Reference proteome</keyword>
<evidence type="ECO:0000256" key="5">
    <source>
        <dbReference type="ARBA" id="ARBA00023242"/>
    </source>
</evidence>
<comment type="caution">
    <text evidence="6">The sequence shown here is derived from an EMBL/GenBank/DDBJ whole genome shotgun (WGS) entry which is preliminary data.</text>
</comment>
<keyword evidence="5" id="KW-0539">Nucleus</keyword>
<gene>
    <name evidence="6" type="ORF">KLDO_g685</name>
</gene>
<evidence type="ECO:0000313" key="7">
    <source>
        <dbReference type="Proteomes" id="UP000031516"/>
    </source>
</evidence>
<proteinExistence type="predicted"/>
<evidence type="ECO:0000256" key="1">
    <source>
        <dbReference type="ARBA" id="ARBA00004123"/>
    </source>
</evidence>
<accession>A0A0A8L029</accession>
<dbReference type="InterPro" id="IPR011990">
    <property type="entry name" value="TPR-like_helical_dom_sf"/>
</dbReference>
<dbReference type="Pfam" id="PF23241">
    <property type="entry name" value="HAT_PRP39_C"/>
    <property type="match status" value="1"/>
</dbReference>
<comment type="subcellular location">
    <subcellularLocation>
        <location evidence="1">Nucleus</location>
    </subcellularLocation>
</comment>
<dbReference type="Pfam" id="PF23240">
    <property type="entry name" value="HAT_PRP39_N"/>
    <property type="match status" value="1"/>
</dbReference>
<reference evidence="6 7" key="1">
    <citation type="submission" date="2014-03" db="EMBL/GenBank/DDBJ databases">
        <title>The genome of Kluyveromyces dobzhanskii.</title>
        <authorList>
            <person name="Nystedt B."/>
            <person name="Astrom S."/>
        </authorList>
    </citation>
    <scope>NUCLEOTIDE SEQUENCE [LARGE SCALE GENOMIC DNA]</scope>
    <source>
        <strain evidence="6 7">CBS 2104</strain>
    </source>
</reference>
<dbReference type="SUPFAM" id="SSF48452">
    <property type="entry name" value="TPR-like"/>
    <property type="match status" value="1"/>
</dbReference>
<keyword evidence="4" id="KW-0508">mRNA splicing</keyword>
<protein>
    <submittedName>
        <fullName evidence="6">WGS project CCBQ000000000 data, contig 00041</fullName>
    </submittedName>
</protein>
<sequence length="543" mass="65066">MEDDLDLLGDQKLSEYSLLVCKYPKSLHHWENLLNHILLKASPISKSINKTLLQLVRSTYESLLYQFPLVENYHVEYGLLEYKLGNFNKFHAIFENALQCFNNRSLLIWVEYLAICNKITTNDRQLFQKYAFAESYIGLHFFGAEFWHMYLNEIKLRCKTPEHYIRTLRKVIEIPLYEYASFYDLWLKSIDEVNDLSQLKFYAEDEELWKKLKIDTQLKGRKGPHLHAAKKSLRKISKELFLVVQYEVMEIYELFESKITQRYYISAEDLVPRQEITVWVSYFEYIRNKKIADLIKLQFQRSVLPLAHYEHIWLQYAKFLIDDLEDYAGAKNLLIQALGYVHKRSKIISLLSWVFIRLGQISELRELYDDILTAFSNDLTNTDDFEIFIDYIHFNLFLSSANSKSRYSKLADNIKFSDELLDVLLKRLSKENDCYRQYVLLNMVNEMYTRFPRAMVESKIYRHAIDNNWRCLLENPKFWYLYCSLIWFDSNNSYMHRRKRIINDIIPTALKFNEKALSELQQFVSSYLADDIQNFTETYVNKK</sequence>
<dbReference type="SMART" id="SM00386">
    <property type="entry name" value="HAT"/>
    <property type="match status" value="4"/>
</dbReference>
<evidence type="ECO:0000256" key="2">
    <source>
        <dbReference type="ARBA" id="ARBA00022664"/>
    </source>
</evidence>
<dbReference type="GO" id="GO:0000395">
    <property type="term" value="P:mRNA 5'-splice site recognition"/>
    <property type="evidence" value="ECO:0007669"/>
    <property type="project" value="TreeGrafter"/>
</dbReference>
<dbReference type="PANTHER" id="PTHR17204">
    <property type="entry name" value="PRE-MRNA PROCESSING PROTEIN PRP39-RELATED"/>
    <property type="match status" value="1"/>
</dbReference>
<dbReference type="GO" id="GO:0000243">
    <property type="term" value="C:commitment complex"/>
    <property type="evidence" value="ECO:0007669"/>
    <property type="project" value="TreeGrafter"/>
</dbReference>